<dbReference type="CDD" id="cd05688">
    <property type="entry name" value="S1_RPS1_repeat_ec3"/>
    <property type="match status" value="1"/>
</dbReference>
<dbReference type="KEGG" id="nef:GP480_01630"/>
<feature type="domain" description="S1 motif" evidence="8">
    <location>
        <begin position="307"/>
        <end position="373"/>
    </location>
</feature>
<evidence type="ECO:0000256" key="4">
    <source>
        <dbReference type="ARBA" id="ARBA00022980"/>
    </source>
</evidence>
<reference evidence="9 10" key="2">
    <citation type="journal article" date="2020" name="MBio">
        <title>Isolation and Molecular Analysis of a Novel Neorickettsia Species That Causes Potomac Horse Fever.</title>
        <authorList>
            <person name="Teymournejad O."/>
            <person name="Lin M."/>
            <person name="Bekebrede H."/>
            <person name="Kamr A."/>
            <person name="Toribio R.E."/>
            <person name="Arroyo L.G."/>
            <person name="Baird J.D."/>
            <person name="Rikihisa Y."/>
        </authorList>
    </citation>
    <scope>NUCLEOTIDE SEQUENCE [LARGE SCALE GENOMIC DNA]</scope>
    <source>
        <strain evidence="9 10">Fin17</strain>
    </source>
</reference>
<dbReference type="Proteomes" id="UP000464912">
    <property type="component" value="Chromosome"/>
</dbReference>
<accession>A0A6P1G9X4</accession>
<dbReference type="InterPro" id="IPR050437">
    <property type="entry name" value="Ribos_protein_bS1-like"/>
</dbReference>
<keyword evidence="2" id="KW-0677">Repeat</keyword>
<dbReference type="SMART" id="SM00316">
    <property type="entry name" value="S1"/>
    <property type="match status" value="6"/>
</dbReference>
<evidence type="ECO:0000256" key="2">
    <source>
        <dbReference type="ARBA" id="ARBA00022737"/>
    </source>
</evidence>
<feature type="domain" description="S1 motif" evidence="8">
    <location>
        <begin position="216"/>
        <end position="290"/>
    </location>
</feature>
<protein>
    <recommendedName>
        <fullName evidence="7">30S ribosomal protein S1</fullName>
    </recommendedName>
</protein>
<dbReference type="InterPro" id="IPR003029">
    <property type="entry name" value="S1_domain"/>
</dbReference>
<evidence type="ECO:0000256" key="1">
    <source>
        <dbReference type="ARBA" id="ARBA00006767"/>
    </source>
</evidence>
<dbReference type="InterPro" id="IPR035104">
    <property type="entry name" value="Ribosomal_protein_S1-like"/>
</dbReference>
<dbReference type="FunFam" id="2.40.50.140:FF:000103">
    <property type="entry name" value="protein RRP5 homolog"/>
    <property type="match status" value="1"/>
</dbReference>
<dbReference type="GO" id="GO:0022627">
    <property type="term" value="C:cytosolic small ribosomal subunit"/>
    <property type="evidence" value="ECO:0007669"/>
    <property type="project" value="TreeGrafter"/>
</dbReference>
<dbReference type="AlphaFoldDB" id="A0A6P1G9X4"/>
<dbReference type="PANTHER" id="PTHR10724">
    <property type="entry name" value="30S RIBOSOMAL PROTEIN S1"/>
    <property type="match status" value="1"/>
</dbReference>
<keyword evidence="5 7" id="KW-0687">Ribonucleoprotein</keyword>
<feature type="domain" description="S1 motif" evidence="8">
    <location>
        <begin position="129"/>
        <end position="195"/>
    </location>
</feature>
<dbReference type="EMBL" id="CP047224">
    <property type="protein sequence ID" value="QHD65155.1"/>
    <property type="molecule type" value="Genomic_DNA"/>
</dbReference>
<feature type="domain" description="S1 motif" evidence="8">
    <location>
        <begin position="390"/>
        <end position="464"/>
    </location>
</feature>
<reference evidence="9 10" key="1">
    <citation type="journal article" date="2020" name="MBio">
        <title>Erratum for Teymournejad et al., 'Isolation and Molecular Analysis of a Novel Neorickettsia Species That Causes Potomac Horse Fever'.</title>
        <authorList>
            <person name="Teymournejad O."/>
            <person name="Lin M."/>
            <person name="Bekebrede H."/>
            <person name="Kamr A."/>
            <person name="Toribio R.E."/>
            <person name="Arroyo L.G."/>
            <person name="Baird J.D."/>
            <person name="Rikihisa Y."/>
        </authorList>
    </citation>
    <scope>NUCLEOTIDE SEQUENCE [LARGE SCALE GENOMIC DNA]</scope>
    <source>
        <strain evidence="9 10">Fin17</strain>
    </source>
</reference>
<evidence type="ECO:0000313" key="10">
    <source>
        <dbReference type="Proteomes" id="UP000464912"/>
    </source>
</evidence>
<dbReference type="GO" id="GO:0006412">
    <property type="term" value="P:translation"/>
    <property type="evidence" value="ECO:0007669"/>
    <property type="project" value="InterPro"/>
</dbReference>
<evidence type="ECO:0000259" key="8">
    <source>
        <dbReference type="PROSITE" id="PS50126"/>
    </source>
</evidence>
<dbReference type="Pfam" id="PF00575">
    <property type="entry name" value="S1"/>
    <property type="match status" value="4"/>
</dbReference>
<sequence>MNKQQFYITTNKASEKRFYSEVPDYNEEDFTTVLEERFSDSLIKEGDMVEGVVKSISPHFVLVNLGLKSEGKIPVQQFHDLCTLEVGSKIVVYVEKTETGSGNLVLSYTKALKQKVWDRLYEMYLSGSDEDIMGVILYTIKSGCIVEVEGLNAFLPNSHLDVRPVSDPATLVGVKLKFRILKMDPKTGKIFVSRKKALGAVHEAARLEYILTIKEGDIIDGRVKSIASYGVFVQIHESDKVGVVDGLLYVNDISWARVTHPSSIYSVGQEVRVKVIAVDAEKGRISLGVKQLTENPWKDISKKYTPGNVYPGVVTSVEDYGIFVRLEEGVEGLVHSGEISWTREKPLFLPNSKVNVMLLSVDEEGHKIALSVKQCSENPWKKFLDAYGLGVVVKCKVVEITDSGIVLTLLDSGYSYVRGYVRLANISWSQNPRKELKRFTIGDEVDAKLVHVNPDRGRVMFNIKYVEYDPFEEFVSRVNEGDIINAKVIRVEDDGIYIEVREGLEFFTAQSDVSRLTVGQHVSFVVCSKDRYSVKLEIITDEKASGAPSREEE</sequence>
<evidence type="ECO:0000313" key="9">
    <source>
        <dbReference type="EMBL" id="QHD65155.1"/>
    </source>
</evidence>
<comment type="function">
    <text evidence="6 7">Binds mRNA; thus facilitating recognition of the initiation point. It is needed to translate mRNA with a short Shine-Dalgarno (SD) purine-rich sequence.</text>
</comment>
<dbReference type="InterPro" id="IPR012340">
    <property type="entry name" value="NA-bd_OB-fold"/>
</dbReference>
<dbReference type="GO" id="GO:0003729">
    <property type="term" value="F:mRNA binding"/>
    <property type="evidence" value="ECO:0007669"/>
    <property type="project" value="TreeGrafter"/>
</dbReference>
<evidence type="ECO:0000256" key="6">
    <source>
        <dbReference type="ARBA" id="ARBA00025604"/>
    </source>
</evidence>
<dbReference type="PANTHER" id="PTHR10724:SF7">
    <property type="entry name" value="SMALL RIBOSOMAL SUBUNIT PROTEIN BS1C"/>
    <property type="match status" value="1"/>
</dbReference>
<dbReference type="Gene3D" id="2.40.50.140">
    <property type="entry name" value="Nucleic acid-binding proteins"/>
    <property type="match status" value="5"/>
</dbReference>
<gene>
    <name evidence="9" type="ORF">GP480_01630</name>
</gene>
<comment type="similarity">
    <text evidence="1 7">Belongs to the bacterial ribosomal protein bS1 family.</text>
</comment>
<keyword evidence="4 7" id="KW-0689">Ribosomal protein</keyword>
<keyword evidence="10" id="KW-1185">Reference proteome</keyword>
<organism evidence="9 10">
    <name type="scientific">Neorickettsia findlayensis</name>
    <dbReference type="NCBI Taxonomy" id="2686014"/>
    <lineage>
        <taxon>Bacteria</taxon>
        <taxon>Pseudomonadati</taxon>
        <taxon>Pseudomonadota</taxon>
        <taxon>Alphaproteobacteria</taxon>
        <taxon>Rickettsiales</taxon>
        <taxon>Anaplasmataceae</taxon>
        <taxon>Neorickettsia</taxon>
    </lineage>
</organism>
<dbReference type="PIRSF" id="PIRSF002111">
    <property type="entry name" value="RpsA"/>
    <property type="match status" value="1"/>
</dbReference>
<dbReference type="RefSeq" id="WP_160095284.1">
    <property type="nucleotide sequence ID" value="NZ_CP047224.1"/>
</dbReference>
<evidence type="ECO:0000256" key="3">
    <source>
        <dbReference type="ARBA" id="ARBA00022884"/>
    </source>
</evidence>
<name>A0A6P1G9X4_9RICK</name>
<keyword evidence="3 7" id="KW-0694">RNA-binding</keyword>
<proteinExistence type="inferred from homology"/>
<feature type="domain" description="S1 motif" evidence="8">
    <location>
        <begin position="46"/>
        <end position="109"/>
    </location>
</feature>
<dbReference type="GO" id="GO:0003735">
    <property type="term" value="F:structural constituent of ribosome"/>
    <property type="evidence" value="ECO:0007669"/>
    <property type="project" value="InterPro"/>
</dbReference>
<evidence type="ECO:0000256" key="7">
    <source>
        <dbReference type="PIRNR" id="PIRNR002111"/>
    </source>
</evidence>
<evidence type="ECO:0000256" key="5">
    <source>
        <dbReference type="ARBA" id="ARBA00023274"/>
    </source>
</evidence>
<feature type="domain" description="S1 motif" evidence="8">
    <location>
        <begin position="481"/>
        <end position="543"/>
    </location>
</feature>
<dbReference type="CDD" id="cd04465">
    <property type="entry name" value="S1_RPS1_repeat_ec2_hs2"/>
    <property type="match status" value="1"/>
</dbReference>
<dbReference type="SUPFAM" id="SSF50249">
    <property type="entry name" value="Nucleic acid-binding proteins"/>
    <property type="match status" value="6"/>
</dbReference>
<dbReference type="InterPro" id="IPR000110">
    <property type="entry name" value="Ribosomal_bS1"/>
</dbReference>
<dbReference type="PROSITE" id="PS50126">
    <property type="entry name" value="S1"/>
    <property type="match status" value="6"/>
</dbReference>
<dbReference type="PRINTS" id="PR00681">
    <property type="entry name" value="RIBOSOMALS1"/>
</dbReference>